<dbReference type="Gene3D" id="3.30.300.30">
    <property type="match status" value="1"/>
</dbReference>
<dbReference type="PANTHER" id="PTHR43201:SF5">
    <property type="entry name" value="MEDIUM-CHAIN ACYL-COA LIGASE ACSF2, MITOCHONDRIAL"/>
    <property type="match status" value="1"/>
</dbReference>
<keyword evidence="6" id="KW-1185">Reference proteome</keyword>
<dbReference type="PANTHER" id="PTHR43201">
    <property type="entry name" value="ACYL-COA SYNTHETASE"/>
    <property type="match status" value="1"/>
</dbReference>
<dbReference type="InterPro" id="IPR042099">
    <property type="entry name" value="ANL_N_sf"/>
</dbReference>
<proteinExistence type="inferred from homology"/>
<evidence type="ECO:0000313" key="5">
    <source>
        <dbReference type="EMBL" id="TXC62563.1"/>
    </source>
</evidence>
<dbReference type="EMBL" id="VOQQ01000001">
    <property type="protein sequence ID" value="TXC62563.1"/>
    <property type="molecule type" value="Genomic_DNA"/>
</dbReference>
<dbReference type="Gene3D" id="3.40.50.12780">
    <property type="entry name" value="N-terminal domain of ligase-like"/>
    <property type="match status" value="1"/>
</dbReference>
<comment type="similarity">
    <text evidence="1">Belongs to the ATP-dependent AMP-binding enzyme family.</text>
</comment>
<feature type="domain" description="AMP-binding enzyme C-terminal" evidence="4">
    <location>
        <begin position="445"/>
        <end position="520"/>
    </location>
</feature>
<evidence type="ECO:0000259" key="4">
    <source>
        <dbReference type="Pfam" id="PF13193"/>
    </source>
</evidence>
<dbReference type="Pfam" id="PF00501">
    <property type="entry name" value="AMP-binding"/>
    <property type="match status" value="1"/>
</dbReference>
<protein>
    <submittedName>
        <fullName evidence="5">AMP-binding protein</fullName>
    </submittedName>
</protein>
<reference evidence="5 6" key="1">
    <citation type="journal article" date="2015" name="J. Microbiol.">
        <title>Sphingosinicella ginsenosidimutans sp. nov., with ginsenoside converting activity.</title>
        <authorList>
            <person name="Kim J.K."/>
            <person name="Kang M.S."/>
            <person name="Park S.C."/>
            <person name="Kim K.M."/>
            <person name="Choi K."/>
            <person name="Yoon M.H."/>
            <person name="Im W.T."/>
        </authorList>
    </citation>
    <scope>NUCLEOTIDE SEQUENCE [LARGE SCALE GENOMIC DNA]</scope>
    <source>
        <strain evidence="5 6">BS-11</strain>
    </source>
</reference>
<comment type="caution">
    <text evidence="5">The sequence shown here is derived from an EMBL/GenBank/DDBJ whole genome shotgun (WGS) entry which is preliminary data.</text>
</comment>
<sequence length="533" mass="56519">MRRAALRPPHPALASHCRVQPRPPADFARLPAAGDRGMTLALDSALRDVLAGDAERPYLEVRGEWVSLGQVRAISQAVLELLEKAGVASDAPLGLIARNRAPHVAALFGLLSQRRHVVMLHAYQARENLAAELTALAMGAVIADAGDWEDVLRGAAVNAGMLGIALGGERGIAAVTHVPGTAAAGRKFAPSDTAIEMLTSGTTGPPKRVPISYATLAAAVQDAIVATAQANTTDASAPFIQFYPLGNISGLFGLITCAVRGQPAVLLERFSVDEWVRAVKAYRPSAFMSLPPAAMRMVLDSDVPREVMSSIPAMRCGSAPLDPSVQREFEERYGIPVLINYGATEFCGVIANWTIADHRRYRDVKLGSVGRARPGIKLRVTDPDTGQVQAAGEIGRLEVLAPRVSADWVPTTDLARIDADGFVFLKGRTDSVIIRGGFKVSPEAIAEVLRRDPAVEDAGVVGLPDPRLGEVPVAAIQLREGAAPPDVQALIDAVRSAISPQAAPVRIAIVEHLPRNGSLKLDRAALRRILEAA</sequence>
<dbReference type="GO" id="GO:0006631">
    <property type="term" value="P:fatty acid metabolic process"/>
    <property type="evidence" value="ECO:0007669"/>
    <property type="project" value="TreeGrafter"/>
</dbReference>
<evidence type="ECO:0000256" key="2">
    <source>
        <dbReference type="ARBA" id="ARBA00022598"/>
    </source>
</evidence>
<evidence type="ECO:0000313" key="6">
    <source>
        <dbReference type="Proteomes" id="UP000321249"/>
    </source>
</evidence>
<evidence type="ECO:0000259" key="3">
    <source>
        <dbReference type="Pfam" id="PF00501"/>
    </source>
</evidence>
<organism evidence="5 6">
    <name type="scientific">Allosphingosinicella ginsenosidimutans</name>
    <dbReference type="NCBI Taxonomy" id="1176539"/>
    <lineage>
        <taxon>Bacteria</taxon>
        <taxon>Pseudomonadati</taxon>
        <taxon>Pseudomonadota</taxon>
        <taxon>Alphaproteobacteria</taxon>
        <taxon>Sphingomonadales</taxon>
        <taxon>Sphingomonadaceae</taxon>
        <taxon>Allosphingosinicella</taxon>
    </lineage>
</organism>
<evidence type="ECO:0000256" key="1">
    <source>
        <dbReference type="ARBA" id="ARBA00006432"/>
    </source>
</evidence>
<dbReference type="InterPro" id="IPR000873">
    <property type="entry name" value="AMP-dep_synth/lig_dom"/>
</dbReference>
<keyword evidence="2" id="KW-0436">Ligase</keyword>
<dbReference type="SUPFAM" id="SSF56801">
    <property type="entry name" value="Acetyl-CoA synthetase-like"/>
    <property type="match status" value="1"/>
</dbReference>
<dbReference type="CDD" id="cd04433">
    <property type="entry name" value="AFD_class_I"/>
    <property type="match status" value="1"/>
</dbReference>
<dbReference type="Pfam" id="PF13193">
    <property type="entry name" value="AMP-binding_C"/>
    <property type="match status" value="1"/>
</dbReference>
<dbReference type="InterPro" id="IPR025110">
    <property type="entry name" value="AMP-bd_C"/>
</dbReference>
<dbReference type="GO" id="GO:0031956">
    <property type="term" value="F:medium-chain fatty acid-CoA ligase activity"/>
    <property type="evidence" value="ECO:0007669"/>
    <property type="project" value="TreeGrafter"/>
</dbReference>
<dbReference type="InterPro" id="IPR045851">
    <property type="entry name" value="AMP-bd_C_sf"/>
</dbReference>
<feature type="domain" description="AMP-dependent synthetase/ligase" evidence="3">
    <location>
        <begin position="52"/>
        <end position="400"/>
    </location>
</feature>
<gene>
    <name evidence="5" type="ORF">FRZ32_02150</name>
</gene>
<dbReference type="Proteomes" id="UP000321249">
    <property type="component" value="Unassembled WGS sequence"/>
</dbReference>
<dbReference type="AlphaFoldDB" id="A0A5C6TQE3"/>
<name>A0A5C6TQE3_9SPHN</name>
<accession>A0A5C6TQE3</accession>